<dbReference type="Proteomes" id="UP001240643">
    <property type="component" value="Unassembled WGS sequence"/>
</dbReference>
<evidence type="ECO:0000313" key="1">
    <source>
        <dbReference type="EMBL" id="MDQ0513783.1"/>
    </source>
</evidence>
<reference evidence="1" key="1">
    <citation type="submission" date="2023-07" db="EMBL/GenBank/DDBJ databases">
        <title>Genomic Encyclopedia of Type Strains, Phase IV (KMG-IV): sequencing the most valuable type-strain genomes for metagenomic binning, comparative biology and taxonomic classification.</title>
        <authorList>
            <person name="Goeker M."/>
        </authorList>
    </citation>
    <scope>NUCLEOTIDE SEQUENCE [LARGE SCALE GENOMIC DNA]</scope>
    <source>
        <strain evidence="1">DSM 21204</strain>
    </source>
</reference>
<accession>A0ABU0LYL6</accession>
<dbReference type="EMBL" id="JAUSWO010000001">
    <property type="protein sequence ID" value="MDQ0513783.1"/>
    <property type="molecule type" value="Genomic_DNA"/>
</dbReference>
<name>A0ABU0LYL6_9BACT</name>
<gene>
    <name evidence="1" type="ORF">J2Z62_000221</name>
</gene>
<organism evidence="1 2">
    <name type="scientific">Mycoplasmoides fastidiosum</name>
    <dbReference type="NCBI Taxonomy" id="92758"/>
    <lineage>
        <taxon>Bacteria</taxon>
        <taxon>Bacillati</taxon>
        <taxon>Mycoplasmatota</taxon>
        <taxon>Mycoplasmoidales</taxon>
        <taxon>Mycoplasmoidaceae</taxon>
        <taxon>Mycoplasmoides</taxon>
    </lineage>
</organism>
<evidence type="ECO:0000313" key="2">
    <source>
        <dbReference type="Proteomes" id="UP001240643"/>
    </source>
</evidence>
<comment type="caution">
    <text evidence="1">The sequence shown here is derived from an EMBL/GenBank/DDBJ whole genome shotgun (WGS) entry which is preliminary data.</text>
</comment>
<proteinExistence type="predicted"/>
<protein>
    <submittedName>
        <fullName evidence="1">Uncharacterized protein</fullName>
    </submittedName>
</protein>
<sequence>MDAKLKITKADIKDAMDRLMQEDDWKNFVITLQKLEKM</sequence>
<keyword evidence="2" id="KW-1185">Reference proteome</keyword>